<comment type="caution">
    <text evidence="1">The sequence shown here is derived from an EMBL/GenBank/DDBJ whole genome shotgun (WGS) entry which is preliminary data.</text>
</comment>
<keyword evidence="2" id="KW-1185">Reference proteome</keyword>
<gene>
    <name evidence="1" type="ORF">AALO_G00151480</name>
</gene>
<accession>A0AAV6GIE9</accession>
<organism evidence="1 2">
    <name type="scientific">Alosa alosa</name>
    <name type="common">allis shad</name>
    <dbReference type="NCBI Taxonomy" id="278164"/>
    <lineage>
        <taxon>Eukaryota</taxon>
        <taxon>Metazoa</taxon>
        <taxon>Chordata</taxon>
        <taxon>Craniata</taxon>
        <taxon>Vertebrata</taxon>
        <taxon>Euteleostomi</taxon>
        <taxon>Actinopterygii</taxon>
        <taxon>Neopterygii</taxon>
        <taxon>Teleostei</taxon>
        <taxon>Clupei</taxon>
        <taxon>Clupeiformes</taxon>
        <taxon>Clupeoidei</taxon>
        <taxon>Clupeidae</taxon>
        <taxon>Alosa</taxon>
    </lineage>
</organism>
<dbReference type="EMBL" id="JADWDJ010000011">
    <property type="protein sequence ID" value="KAG5273455.1"/>
    <property type="molecule type" value="Genomic_DNA"/>
</dbReference>
<reference evidence="1" key="1">
    <citation type="submission" date="2020-10" db="EMBL/GenBank/DDBJ databases">
        <title>Chromosome-scale genome assembly of the Allis shad, Alosa alosa.</title>
        <authorList>
            <person name="Margot Z."/>
            <person name="Christophe K."/>
            <person name="Cabau C."/>
            <person name="Louis A."/>
            <person name="Berthelot C."/>
            <person name="Parey E."/>
            <person name="Roest Crollius H."/>
            <person name="Montfort J."/>
            <person name="Robinson-Rechavi M."/>
            <person name="Bucao C."/>
            <person name="Bouchez O."/>
            <person name="Gislard M."/>
            <person name="Lluch J."/>
            <person name="Milhes M."/>
            <person name="Lampietro C."/>
            <person name="Lopez Roques C."/>
            <person name="Donnadieu C."/>
            <person name="Braasch I."/>
            <person name="Desvignes T."/>
            <person name="Postlethwait J."/>
            <person name="Bobe J."/>
            <person name="Guiguen Y."/>
        </authorList>
    </citation>
    <scope>NUCLEOTIDE SEQUENCE</scope>
    <source>
        <strain evidence="1">M-15738</strain>
        <tissue evidence="1">Blood</tissue>
    </source>
</reference>
<sequence length="81" mass="9181">MDVEMPKGRSFQKGYRGMELQIYEDDLDRLEQMEDSEGTVRQIGAFSEGINNLTSMLKDDELFKEISSSPNPSVTDDDSNV</sequence>
<dbReference type="AlphaFoldDB" id="A0AAV6GIE9"/>
<evidence type="ECO:0000313" key="1">
    <source>
        <dbReference type="EMBL" id="KAG5273455.1"/>
    </source>
</evidence>
<protein>
    <submittedName>
        <fullName evidence="1">Uncharacterized protein</fullName>
    </submittedName>
</protein>
<dbReference type="Proteomes" id="UP000823561">
    <property type="component" value="Chromosome 11"/>
</dbReference>
<proteinExistence type="predicted"/>
<name>A0AAV6GIE9_9TELE</name>
<evidence type="ECO:0000313" key="2">
    <source>
        <dbReference type="Proteomes" id="UP000823561"/>
    </source>
</evidence>